<evidence type="ECO:0000256" key="5">
    <source>
        <dbReference type="PROSITE-ProRule" id="PRU01248"/>
    </source>
</evidence>
<dbReference type="AlphaFoldDB" id="A0A244ELL9"/>
<dbReference type="Pfam" id="PF00589">
    <property type="entry name" value="Phage_integrase"/>
    <property type="match status" value="1"/>
</dbReference>
<keyword evidence="3 5" id="KW-0238">DNA-binding</keyword>
<dbReference type="GO" id="GO:0006310">
    <property type="term" value="P:DNA recombination"/>
    <property type="evidence" value="ECO:0007669"/>
    <property type="project" value="UniProtKB-KW"/>
</dbReference>
<dbReference type="Gene3D" id="1.10.443.10">
    <property type="entry name" value="Intergrase catalytic core"/>
    <property type="match status" value="1"/>
</dbReference>
<dbReference type="GO" id="GO:0015074">
    <property type="term" value="P:DNA integration"/>
    <property type="evidence" value="ECO:0007669"/>
    <property type="project" value="UniProtKB-KW"/>
</dbReference>
<dbReference type="PROSITE" id="PS51898">
    <property type="entry name" value="TYR_RECOMBINASE"/>
    <property type="match status" value="1"/>
</dbReference>
<dbReference type="InterPro" id="IPR002104">
    <property type="entry name" value="Integrase_catalytic"/>
</dbReference>
<dbReference type="InterPro" id="IPR050090">
    <property type="entry name" value="Tyrosine_recombinase_XerCD"/>
</dbReference>
<dbReference type="Proteomes" id="UP000195128">
    <property type="component" value="Unassembled WGS sequence"/>
</dbReference>
<comment type="caution">
    <text evidence="8">The sequence shown here is derived from an EMBL/GenBank/DDBJ whole genome shotgun (WGS) entry which is preliminary data.</text>
</comment>
<evidence type="ECO:0000259" key="6">
    <source>
        <dbReference type="PROSITE" id="PS51898"/>
    </source>
</evidence>
<dbReference type="PROSITE" id="PS51900">
    <property type="entry name" value="CB"/>
    <property type="match status" value="1"/>
</dbReference>
<feature type="domain" description="Core-binding (CB)" evidence="7">
    <location>
        <begin position="5"/>
        <end position="92"/>
    </location>
</feature>
<evidence type="ECO:0000313" key="8">
    <source>
        <dbReference type="EMBL" id="OUM05377.1"/>
    </source>
</evidence>
<comment type="similarity">
    <text evidence="1">Belongs to the 'phage' integrase family.</text>
</comment>
<accession>A0A244ELL9</accession>
<evidence type="ECO:0000256" key="1">
    <source>
        <dbReference type="ARBA" id="ARBA00008857"/>
    </source>
</evidence>
<gene>
    <name evidence="8" type="ORF">BW686_21865</name>
</gene>
<dbReference type="SUPFAM" id="SSF56349">
    <property type="entry name" value="DNA breaking-rejoining enzymes"/>
    <property type="match status" value="1"/>
</dbReference>
<reference evidence="8 9" key="1">
    <citation type="submission" date="2017-01" db="EMBL/GenBank/DDBJ databases">
        <authorList>
            <person name="Mah S.A."/>
            <person name="Swanson W.J."/>
            <person name="Moy G.W."/>
            <person name="Vacquier V.D."/>
        </authorList>
    </citation>
    <scope>NUCLEOTIDE SEQUENCE [LARGE SCALE GENOMIC DNA]</scope>
    <source>
        <strain evidence="8">PDD-32b-74</strain>
    </source>
</reference>
<dbReference type="CDD" id="cd00397">
    <property type="entry name" value="DNA_BRE_C"/>
    <property type="match status" value="1"/>
</dbReference>
<sequence>MASCAPVNEFLRASLLRGEIGSRRSWESTGRALYDYFSFLQAHSLHWKDVDRGEKKDLVTGYRDYCRDTCSLATSTIRQRVRYVCEFYDFSLKNKWTEKLPYNEVSREVKSRSFNSSRHPIASKTVLVKDVLPVLTKSLPRFLRMSEVKELLTHAQNPHHRMMIRFALHTGMRQDEIASFPTAYVFNPEKGKNTSRNIQIRLDPRDGTGMRTKRSKMRDIFISRRFMLELHAYLTKMRGERSTLANSNAKELFLNHRGEPYADFGKSICRTIRNIGKKVSIVVSTHMLRHTYATQTLLSLQKNSEIEPLVFLQRQLGHSSIQTTMVYLHLVNALADEAVLAYDDELANLSEVA</sequence>
<dbReference type="PANTHER" id="PTHR30349:SF41">
    <property type="entry name" value="INTEGRASE_RECOMBINASE PROTEIN MJ0367-RELATED"/>
    <property type="match status" value="1"/>
</dbReference>
<keyword evidence="4" id="KW-0233">DNA recombination</keyword>
<dbReference type="EMBL" id="MTSA01000019">
    <property type="protein sequence ID" value="OUM05377.1"/>
    <property type="molecule type" value="Genomic_DNA"/>
</dbReference>
<protein>
    <submittedName>
        <fullName evidence="8">Integrase</fullName>
    </submittedName>
</protein>
<dbReference type="PANTHER" id="PTHR30349">
    <property type="entry name" value="PHAGE INTEGRASE-RELATED"/>
    <property type="match status" value="1"/>
</dbReference>
<dbReference type="InterPro" id="IPR044068">
    <property type="entry name" value="CB"/>
</dbReference>
<dbReference type="Gene3D" id="1.10.150.130">
    <property type="match status" value="1"/>
</dbReference>
<dbReference type="InterPro" id="IPR013762">
    <property type="entry name" value="Integrase-like_cat_sf"/>
</dbReference>
<evidence type="ECO:0000256" key="4">
    <source>
        <dbReference type="ARBA" id="ARBA00023172"/>
    </source>
</evidence>
<organism evidence="8 9">
    <name type="scientific">Pseudomonas syringae</name>
    <dbReference type="NCBI Taxonomy" id="317"/>
    <lineage>
        <taxon>Bacteria</taxon>
        <taxon>Pseudomonadati</taxon>
        <taxon>Pseudomonadota</taxon>
        <taxon>Gammaproteobacteria</taxon>
        <taxon>Pseudomonadales</taxon>
        <taxon>Pseudomonadaceae</taxon>
        <taxon>Pseudomonas</taxon>
    </lineage>
</organism>
<evidence type="ECO:0000256" key="3">
    <source>
        <dbReference type="ARBA" id="ARBA00023125"/>
    </source>
</evidence>
<evidence type="ECO:0000313" key="9">
    <source>
        <dbReference type="Proteomes" id="UP000195128"/>
    </source>
</evidence>
<evidence type="ECO:0000256" key="2">
    <source>
        <dbReference type="ARBA" id="ARBA00022908"/>
    </source>
</evidence>
<dbReference type="OrthoDB" id="9795573at2"/>
<evidence type="ECO:0000259" key="7">
    <source>
        <dbReference type="PROSITE" id="PS51900"/>
    </source>
</evidence>
<dbReference type="InterPro" id="IPR010998">
    <property type="entry name" value="Integrase_recombinase_N"/>
</dbReference>
<name>A0A244ELL9_PSESX</name>
<keyword evidence="2" id="KW-0229">DNA integration</keyword>
<feature type="domain" description="Tyr recombinase" evidence="6">
    <location>
        <begin position="138"/>
        <end position="340"/>
    </location>
</feature>
<dbReference type="GO" id="GO:0003677">
    <property type="term" value="F:DNA binding"/>
    <property type="evidence" value="ECO:0007669"/>
    <property type="project" value="UniProtKB-UniRule"/>
</dbReference>
<proteinExistence type="inferred from homology"/>
<dbReference type="InterPro" id="IPR011010">
    <property type="entry name" value="DNA_brk_join_enz"/>
</dbReference>